<dbReference type="AlphaFoldDB" id="A0A151ZEP8"/>
<protein>
    <submittedName>
        <fullName evidence="1">Uncharacterized protein</fullName>
    </submittedName>
</protein>
<organism evidence="1 2">
    <name type="scientific">Tieghemostelium lacteum</name>
    <name type="common">Slime mold</name>
    <name type="synonym">Dictyostelium lacteum</name>
    <dbReference type="NCBI Taxonomy" id="361077"/>
    <lineage>
        <taxon>Eukaryota</taxon>
        <taxon>Amoebozoa</taxon>
        <taxon>Evosea</taxon>
        <taxon>Eumycetozoa</taxon>
        <taxon>Dictyostelia</taxon>
        <taxon>Dictyosteliales</taxon>
        <taxon>Raperosteliaceae</taxon>
        <taxon>Tieghemostelium</taxon>
    </lineage>
</organism>
<comment type="caution">
    <text evidence="1">The sequence shown here is derived from an EMBL/GenBank/DDBJ whole genome shotgun (WGS) entry which is preliminary data.</text>
</comment>
<dbReference type="EMBL" id="LODT01000029">
    <property type="protein sequence ID" value="KYQ92390.1"/>
    <property type="molecule type" value="Genomic_DNA"/>
</dbReference>
<dbReference type="Proteomes" id="UP000076078">
    <property type="component" value="Unassembled WGS sequence"/>
</dbReference>
<keyword evidence="2" id="KW-1185">Reference proteome</keyword>
<reference evidence="1 2" key="1">
    <citation type="submission" date="2015-12" db="EMBL/GenBank/DDBJ databases">
        <title>Dictyostelia acquired genes for synthesis and detection of signals that induce cell-type specialization by lateral gene transfer from prokaryotes.</title>
        <authorList>
            <person name="Gloeckner G."/>
            <person name="Schaap P."/>
        </authorList>
    </citation>
    <scope>NUCLEOTIDE SEQUENCE [LARGE SCALE GENOMIC DNA]</scope>
    <source>
        <strain evidence="1 2">TK</strain>
    </source>
</reference>
<gene>
    <name evidence="1" type="ORF">DLAC_06360</name>
</gene>
<sequence>MTLPHSIFKIIINFIIKNFKHDYESIDYFKIKMMLVSTSFRDQIVPTLQYPIKYYTKMTNKDEFNSLTECFELVENRPYHPLYFYRIEIPYQLPLNENILKYIIAVNVIDEIWGYDRPVRFEYLKTLILNENSKVSGLLKQLEDGKLIVPNLDTIEFHTNAQSTEYTVGDLVLKFQSILKDFIRTFIFKCNPPTKEFMSGKHTFSRSITTLEFYRCHFNLENLTMALTDYDCRVENFIYVNLGDDGMTYLDPFICKCLANNISIRNLTLQSAMTMSSKSLCTLLERNKNIQILELNFYQLIQEPSAYQVSNHTIRHLTTNQLGIFEFWTSSSLLSLNATTNYYQGAHGEIQNILRSHPSIESVSKAQFRVNRNIVNREVIQPDIDWTLFYRLKKLSIHTIDLMFNITPLIDNITNLRNLKITSENVPTNFIDQLLQCRNLHKLTCKYRFTSSHLLEVAKLISENKSLYKLSIRFFVAQRENIMGTHMSLLLLDFHLNVIQSNTTLQSLSIQGLSASEDYYSFSYPVSRTENIKISNAISKNPSIQSYNLSRYCQSKKVIKTLKTLGKSKCSAL</sequence>
<evidence type="ECO:0000313" key="1">
    <source>
        <dbReference type="EMBL" id="KYQ92390.1"/>
    </source>
</evidence>
<accession>A0A151ZEP8</accession>
<evidence type="ECO:0000313" key="2">
    <source>
        <dbReference type="Proteomes" id="UP000076078"/>
    </source>
</evidence>
<name>A0A151ZEP8_TIELA</name>
<proteinExistence type="predicted"/>
<dbReference type="InParanoid" id="A0A151ZEP8"/>
<dbReference type="SUPFAM" id="SSF52047">
    <property type="entry name" value="RNI-like"/>
    <property type="match status" value="1"/>
</dbReference>